<evidence type="ECO:0000313" key="4">
    <source>
        <dbReference type="EMBL" id="CAJ1953931.1"/>
    </source>
</evidence>
<dbReference type="PANTHER" id="PTHR32026">
    <property type="entry name" value="METHYLTRANSFERASE-LIKE PROTEIN 24"/>
    <property type="match status" value="1"/>
</dbReference>
<dbReference type="Pfam" id="PF13383">
    <property type="entry name" value="Methyltransf_22"/>
    <property type="match status" value="1"/>
</dbReference>
<dbReference type="Proteomes" id="UP001295423">
    <property type="component" value="Unassembled WGS sequence"/>
</dbReference>
<evidence type="ECO:0000313" key="5">
    <source>
        <dbReference type="Proteomes" id="UP001295423"/>
    </source>
</evidence>
<keyword evidence="2" id="KW-0812">Transmembrane</keyword>
<dbReference type="PANTHER" id="PTHR32026:SF10">
    <property type="entry name" value="METHYLTRANSFERASE-LIKE PROTEIN 24-RELATED"/>
    <property type="match status" value="1"/>
</dbReference>
<proteinExistence type="predicted"/>
<dbReference type="AlphaFoldDB" id="A0AAD2JIJ6"/>
<name>A0AAD2JIJ6_9STRA</name>
<sequence length="329" mass="37297">MKLRVGRRERSLTSTTTTTSFGHNVSAGSQGKQLLVLLFFIGSFCVFSLIVPASEHFTLPEDTACMQRLLKMEEQFNRRRQNRIDAMFTLNTTKHTERFDVFEPEANCISDERFGSDIRHLAIGDGPKFVCGVDFIGNKNAKNPKDACLVYSIGSNNHIEFEKAVHDFLGCETHTFDPTLRQAFKGGEYSTFHPWGIGAEGELYQHRRHKFVTKSLQTIVSELGHTNRIIDIFKIDCEGCEYEAMPAFFDMIASKQIHVNQIQIELHLQSYDLVSKLFMAADRAGMRIFHKERNGWGCGGHRCLEYSFVSESFLRKVNGALLCGETSTA</sequence>
<feature type="domain" description="Methyltransferase" evidence="3">
    <location>
        <begin position="95"/>
        <end position="309"/>
    </location>
</feature>
<dbReference type="InterPro" id="IPR025714">
    <property type="entry name" value="Methyltranfer_dom"/>
</dbReference>
<keyword evidence="2" id="KW-1133">Transmembrane helix</keyword>
<evidence type="ECO:0000259" key="3">
    <source>
        <dbReference type="Pfam" id="PF13383"/>
    </source>
</evidence>
<protein>
    <recommendedName>
        <fullName evidence="3">Methyltransferase domain-containing protein</fullName>
    </recommendedName>
</protein>
<evidence type="ECO:0000256" key="1">
    <source>
        <dbReference type="SAM" id="MobiDB-lite"/>
    </source>
</evidence>
<keyword evidence="5" id="KW-1185">Reference proteome</keyword>
<reference evidence="4" key="1">
    <citation type="submission" date="2023-08" db="EMBL/GenBank/DDBJ databases">
        <authorList>
            <person name="Audoor S."/>
            <person name="Bilcke G."/>
        </authorList>
    </citation>
    <scope>NUCLEOTIDE SEQUENCE</scope>
</reference>
<feature type="compositionally biased region" description="Basic and acidic residues" evidence="1">
    <location>
        <begin position="1"/>
        <end position="11"/>
    </location>
</feature>
<organism evidence="4 5">
    <name type="scientific">Cylindrotheca closterium</name>
    <dbReference type="NCBI Taxonomy" id="2856"/>
    <lineage>
        <taxon>Eukaryota</taxon>
        <taxon>Sar</taxon>
        <taxon>Stramenopiles</taxon>
        <taxon>Ochrophyta</taxon>
        <taxon>Bacillariophyta</taxon>
        <taxon>Bacillariophyceae</taxon>
        <taxon>Bacillariophycidae</taxon>
        <taxon>Bacillariales</taxon>
        <taxon>Bacillariaceae</taxon>
        <taxon>Cylindrotheca</taxon>
    </lineage>
</organism>
<evidence type="ECO:0000256" key="2">
    <source>
        <dbReference type="SAM" id="Phobius"/>
    </source>
</evidence>
<feature type="region of interest" description="Disordered" evidence="1">
    <location>
        <begin position="1"/>
        <end position="23"/>
    </location>
</feature>
<dbReference type="InterPro" id="IPR026913">
    <property type="entry name" value="METTL24"/>
</dbReference>
<feature type="transmembrane region" description="Helical" evidence="2">
    <location>
        <begin position="34"/>
        <end position="53"/>
    </location>
</feature>
<dbReference type="EMBL" id="CAKOGP040001847">
    <property type="protein sequence ID" value="CAJ1953931.1"/>
    <property type="molecule type" value="Genomic_DNA"/>
</dbReference>
<gene>
    <name evidence="4" type="ORF">CYCCA115_LOCUS14529</name>
</gene>
<accession>A0AAD2JIJ6</accession>
<comment type="caution">
    <text evidence="4">The sequence shown here is derived from an EMBL/GenBank/DDBJ whole genome shotgun (WGS) entry which is preliminary data.</text>
</comment>
<keyword evidence="2" id="KW-0472">Membrane</keyword>